<feature type="region of interest" description="Disordered" evidence="2">
    <location>
        <begin position="407"/>
        <end position="456"/>
    </location>
</feature>
<organism evidence="4 5">
    <name type="scientific">Tilletiaria anomala (strain ATCC 24038 / CBS 436.72 / UBC 951)</name>
    <dbReference type="NCBI Taxonomy" id="1037660"/>
    <lineage>
        <taxon>Eukaryota</taxon>
        <taxon>Fungi</taxon>
        <taxon>Dikarya</taxon>
        <taxon>Basidiomycota</taxon>
        <taxon>Ustilaginomycotina</taxon>
        <taxon>Exobasidiomycetes</taxon>
        <taxon>Georgefischeriales</taxon>
        <taxon>Tilletiariaceae</taxon>
        <taxon>Tilletiaria</taxon>
    </lineage>
</organism>
<evidence type="ECO:0000313" key="5">
    <source>
        <dbReference type="Proteomes" id="UP000027361"/>
    </source>
</evidence>
<dbReference type="OrthoDB" id="1026733at2759"/>
<evidence type="ECO:0000256" key="1">
    <source>
        <dbReference type="ARBA" id="ARBA00023054"/>
    </source>
</evidence>
<dbReference type="GeneID" id="25263064"/>
<reference evidence="4 5" key="1">
    <citation type="submission" date="2014-05" db="EMBL/GenBank/DDBJ databases">
        <title>Draft genome sequence of a rare smut relative, Tilletiaria anomala UBC 951.</title>
        <authorList>
            <consortium name="DOE Joint Genome Institute"/>
            <person name="Toome M."/>
            <person name="Kuo A."/>
            <person name="Henrissat B."/>
            <person name="Lipzen A."/>
            <person name="Tritt A."/>
            <person name="Yoshinaga Y."/>
            <person name="Zane M."/>
            <person name="Barry K."/>
            <person name="Grigoriev I.V."/>
            <person name="Spatafora J.W."/>
            <person name="Aimea M.C."/>
        </authorList>
    </citation>
    <scope>NUCLEOTIDE SEQUENCE [LARGE SCALE GENOMIC DNA]</scope>
    <source>
        <strain evidence="4 5">UBC 951</strain>
    </source>
</reference>
<keyword evidence="1" id="KW-0175">Coiled coil</keyword>
<dbReference type="InterPro" id="IPR001012">
    <property type="entry name" value="UBX_dom"/>
</dbReference>
<keyword evidence="5" id="KW-1185">Reference proteome</keyword>
<dbReference type="PROSITE" id="PS50033">
    <property type="entry name" value="UBX"/>
    <property type="match status" value="1"/>
</dbReference>
<dbReference type="GO" id="GO:0005783">
    <property type="term" value="C:endoplasmic reticulum"/>
    <property type="evidence" value="ECO:0007669"/>
    <property type="project" value="TreeGrafter"/>
</dbReference>
<dbReference type="InterPro" id="IPR036249">
    <property type="entry name" value="Thioredoxin-like_sf"/>
</dbReference>
<accession>A0A066V6F4</accession>
<dbReference type="SUPFAM" id="SSF54236">
    <property type="entry name" value="Ubiquitin-like"/>
    <property type="match status" value="1"/>
</dbReference>
<dbReference type="InterPro" id="IPR050730">
    <property type="entry name" value="UBX_domain-protein"/>
</dbReference>
<evidence type="ECO:0000259" key="3">
    <source>
        <dbReference type="PROSITE" id="PS50033"/>
    </source>
</evidence>
<evidence type="ECO:0000313" key="4">
    <source>
        <dbReference type="EMBL" id="KDN35818.1"/>
    </source>
</evidence>
<dbReference type="PANTHER" id="PTHR23322:SF1">
    <property type="entry name" value="FAS-ASSOCIATED FACTOR 2"/>
    <property type="match status" value="1"/>
</dbReference>
<dbReference type="GO" id="GO:0043130">
    <property type="term" value="F:ubiquitin binding"/>
    <property type="evidence" value="ECO:0007669"/>
    <property type="project" value="TreeGrafter"/>
</dbReference>
<dbReference type="CDD" id="cd01767">
    <property type="entry name" value="UBX"/>
    <property type="match status" value="1"/>
</dbReference>
<dbReference type="InParanoid" id="A0A066V6F4"/>
<protein>
    <recommendedName>
        <fullName evidence="3">UBX domain-containing protein</fullName>
    </recommendedName>
</protein>
<dbReference type="SUPFAM" id="SSF52833">
    <property type="entry name" value="Thioredoxin-like"/>
    <property type="match status" value="1"/>
</dbReference>
<dbReference type="Gene3D" id="3.10.20.90">
    <property type="entry name" value="Phosphatidylinositol 3-kinase Catalytic Subunit, Chain A, domain 1"/>
    <property type="match status" value="1"/>
</dbReference>
<dbReference type="Gene3D" id="3.40.30.10">
    <property type="entry name" value="Glutaredoxin"/>
    <property type="match status" value="1"/>
</dbReference>
<dbReference type="InterPro" id="IPR029071">
    <property type="entry name" value="Ubiquitin-like_domsf"/>
</dbReference>
<proteinExistence type="predicted"/>
<evidence type="ECO:0000256" key="2">
    <source>
        <dbReference type="SAM" id="MobiDB-lite"/>
    </source>
</evidence>
<name>A0A066V6F4_TILAU</name>
<comment type="caution">
    <text evidence="4">The sequence shown here is derived from an EMBL/GenBank/DDBJ whole genome shotgun (WGS) entry which is preliminary data.</text>
</comment>
<gene>
    <name evidence="4" type="ORF">K437DRAFT_241485</name>
</gene>
<dbReference type="FunCoup" id="A0A066V6F4">
    <property type="interactions" value="693"/>
</dbReference>
<dbReference type="STRING" id="1037660.A0A066V6F4"/>
<dbReference type="HOGENOM" id="CLU_020031_1_1_1"/>
<dbReference type="AlphaFoldDB" id="A0A066V6F4"/>
<feature type="domain" description="UBX" evidence="3">
    <location>
        <begin position="484"/>
        <end position="581"/>
    </location>
</feature>
<dbReference type="Pfam" id="PF13899">
    <property type="entry name" value="Thioredoxin_7"/>
    <property type="match status" value="1"/>
</dbReference>
<dbReference type="RefSeq" id="XP_013239877.1">
    <property type="nucleotide sequence ID" value="XM_013384423.1"/>
</dbReference>
<dbReference type="InterPro" id="IPR006577">
    <property type="entry name" value="UAS"/>
</dbReference>
<dbReference type="GO" id="GO:0036503">
    <property type="term" value="P:ERAD pathway"/>
    <property type="evidence" value="ECO:0007669"/>
    <property type="project" value="TreeGrafter"/>
</dbReference>
<dbReference type="PANTHER" id="PTHR23322">
    <property type="entry name" value="FAS-ASSOCIATED PROTEIN"/>
    <property type="match status" value="1"/>
</dbReference>
<feature type="compositionally biased region" description="Basic and acidic residues" evidence="2">
    <location>
        <begin position="407"/>
        <end position="423"/>
    </location>
</feature>
<dbReference type="Pfam" id="PF00789">
    <property type="entry name" value="UBX"/>
    <property type="match status" value="1"/>
</dbReference>
<dbReference type="Proteomes" id="UP000027361">
    <property type="component" value="Unassembled WGS sequence"/>
</dbReference>
<dbReference type="SMART" id="SM00594">
    <property type="entry name" value="UAS"/>
    <property type="match status" value="1"/>
</dbReference>
<sequence>MDSQHGQWPSEGSDVARLQSLLSARGLSAAVQPDAEALQTMLAVAGDPLEAAKLIFESFGAERRISGEALIHASPSRRQLLEVDDSDVTQPFPSPLGIGLASRQSRSLHRPGVPQESNLSVFSTVFSALALPFTLLRHLLVFIARFMPLRAFLPPVLFGEAEGGVERQQQRGRVWKDTDPIKAAERYRLGLEHFVAAQSNSQHEADGDAHALADKTRRRAKEERLRHRVEQPIASSSTTPVYPPSRIAASDIQLRIPTNLLTTSYNQAIQQAKDEHKILVIVLESLEHQHCEQFRREVLLNEKFVNVISRRDFLVWGGDIGERDAYQVSNLLQAYTYPFVAFASLQPSRNRTVGLSSSSRPPRMAILSRQEGSPSNMTSAARLTDHIQDLLLPRVLPYLQRLQRDKDRRQRERELREEQDRAYQRAAAADAERVRQARENERRKREAVKQKEQELRREEETKIKYGVWRRWARRYLVPIDAGGDASDCIKFALRLPTGERLERHFATRAPVEALFAYVESATQSAEEEDEDDVPLAPPADYTHSYRFAFVSGYPRAKIEPETSIGKRLYEVDALKNGGAFIVEGQIGFSRIKTIDTTDEDTEGQE</sequence>
<dbReference type="EMBL" id="JMSN01000193">
    <property type="protein sequence ID" value="KDN35818.1"/>
    <property type="molecule type" value="Genomic_DNA"/>
</dbReference>
<feature type="compositionally biased region" description="Basic and acidic residues" evidence="2">
    <location>
        <begin position="430"/>
        <end position="456"/>
    </location>
</feature>